<protein>
    <recommendedName>
        <fullName evidence="4">Secreted protein</fullName>
    </recommendedName>
</protein>
<dbReference type="Proteomes" id="UP000799772">
    <property type="component" value="Unassembled WGS sequence"/>
</dbReference>
<proteinExistence type="predicted"/>
<reference evidence="2" key="1">
    <citation type="journal article" date="2020" name="Stud. Mycol.">
        <title>101 Dothideomycetes genomes: a test case for predicting lifestyles and emergence of pathogens.</title>
        <authorList>
            <person name="Haridas S."/>
            <person name="Albert R."/>
            <person name="Binder M."/>
            <person name="Bloem J."/>
            <person name="Labutti K."/>
            <person name="Salamov A."/>
            <person name="Andreopoulos B."/>
            <person name="Baker S."/>
            <person name="Barry K."/>
            <person name="Bills G."/>
            <person name="Bluhm B."/>
            <person name="Cannon C."/>
            <person name="Castanera R."/>
            <person name="Culley D."/>
            <person name="Daum C."/>
            <person name="Ezra D."/>
            <person name="Gonzalez J."/>
            <person name="Henrissat B."/>
            <person name="Kuo A."/>
            <person name="Liang C."/>
            <person name="Lipzen A."/>
            <person name="Lutzoni F."/>
            <person name="Magnuson J."/>
            <person name="Mondo S."/>
            <person name="Nolan M."/>
            <person name="Ohm R."/>
            <person name="Pangilinan J."/>
            <person name="Park H.-J."/>
            <person name="Ramirez L."/>
            <person name="Alfaro M."/>
            <person name="Sun H."/>
            <person name="Tritt A."/>
            <person name="Yoshinaga Y."/>
            <person name="Zwiers L.-H."/>
            <person name="Turgeon B."/>
            <person name="Goodwin S."/>
            <person name="Spatafora J."/>
            <person name="Crous P."/>
            <person name="Grigoriev I."/>
        </authorList>
    </citation>
    <scope>NUCLEOTIDE SEQUENCE</scope>
    <source>
        <strain evidence="2">CBS 133067</strain>
    </source>
</reference>
<dbReference type="AlphaFoldDB" id="A0A9P4MFZ6"/>
<evidence type="ECO:0000313" key="2">
    <source>
        <dbReference type="EMBL" id="KAF2104019.1"/>
    </source>
</evidence>
<keyword evidence="1" id="KW-0732">Signal</keyword>
<gene>
    <name evidence="2" type="ORF">NA57DRAFT_70233</name>
</gene>
<name>A0A9P4MFZ6_9PEZI</name>
<comment type="caution">
    <text evidence="2">The sequence shown here is derived from an EMBL/GenBank/DDBJ whole genome shotgun (WGS) entry which is preliminary data.</text>
</comment>
<feature type="signal peptide" evidence="1">
    <location>
        <begin position="1"/>
        <end position="19"/>
    </location>
</feature>
<accession>A0A9P4MFZ6</accession>
<evidence type="ECO:0000256" key="1">
    <source>
        <dbReference type="SAM" id="SignalP"/>
    </source>
</evidence>
<feature type="chain" id="PRO_5040362706" description="Secreted protein" evidence="1">
    <location>
        <begin position="20"/>
        <end position="90"/>
    </location>
</feature>
<dbReference type="EMBL" id="ML978121">
    <property type="protein sequence ID" value="KAF2104019.1"/>
    <property type="molecule type" value="Genomic_DNA"/>
</dbReference>
<organism evidence="2 3">
    <name type="scientific">Rhizodiscina lignyota</name>
    <dbReference type="NCBI Taxonomy" id="1504668"/>
    <lineage>
        <taxon>Eukaryota</taxon>
        <taxon>Fungi</taxon>
        <taxon>Dikarya</taxon>
        <taxon>Ascomycota</taxon>
        <taxon>Pezizomycotina</taxon>
        <taxon>Dothideomycetes</taxon>
        <taxon>Pleosporomycetidae</taxon>
        <taxon>Aulographales</taxon>
        <taxon>Rhizodiscinaceae</taxon>
        <taxon>Rhizodiscina</taxon>
    </lineage>
</organism>
<evidence type="ECO:0000313" key="3">
    <source>
        <dbReference type="Proteomes" id="UP000799772"/>
    </source>
</evidence>
<sequence>MLLSKSLVALISLLASVHCLPVLNRRDSGNTITGALAGAEQTGLSGNGELAGELSGVETTVIDETGTVEQVVPTKRGIELEAPKVTQGTA</sequence>
<keyword evidence="3" id="KW-1185">Reference proteome</keyword>
<evidence type="ECO:0008006" key="4">
    <source>
        <dbReference type="Google" id="ProtNLM"/>
    </source>
</evidence>